<accession>A0A699ZC49</accession>
<evidence type="ECO:0000256" key="4">
    <source>
        <dbReference type="RuleBase" id="RU000570"/>
    </source>
</evidence>
<dbReference type="GO" id="GO:0003735">
    <property type="term" value="F:structural constituent of ribosome"/>
    <property type="evidence" value="ECO:0007669"/>
    <property type="project" value="InterPro"/>
</dbReference>
<feature type="region of interest" description="Disordered" evidence="5">
    <location>
        <begin position="122"/>
        <end position="141"/>
    </location>
</feature>
<evidence type="ECO:0000313" key="7">
    <source>
        <dbReference type="Proteomes" id="UP000485058"/>
    </source>
</evidence>
<gene>
    <name evidence="6" type="ORF">HaLaN_13358</name>
</gene>
<feature type="compositionally biased region" description="Basic and acidic residues" evidence="5">
    <location>
        <begin position="122"/>
        <end position="132"/>
    </location>
</feature>
<dbReference type="Pfam" id="PF00444">
    <property type="entry name" value="Ribosomal_L36"/>
    <property type="match status" value="1"/>
</dbReference>
<keyword evidence="3 4" id="KW-0687">Ribonucleoprotein</keyword>
<sequence length="302" mass="33912">MPRSMRCTQVASWVTEDNEQVLIVVIVYCSPTRWHVYTSSGYPSSPVQTLLEQRGRIRVLRPLPRRPIMKVRTSVKLLCEACYKVKVQLTRDKAYFFVLCNKNPKHKQRTKWARFGTSSHSNEEVHQQHDTCGHPGATHPASQTAWQQHQVAKSSAQHQRLPAGAAMQLPACFSYHSKPGGAALEDFPRPPAQLQWAPLTLLTALHAQPCGTAPVQAHAWNRQALALRLLAVWLPGCMRLWGHARKYAGDQPTHQTSPLPSPRHCVPRAWGEGERDRGCSTSVLLPWQQLLLVTVVRDGTTV</sequence>
<dbReference type="EMBL" id="BLLF01001060">
    <property type="protein sequence ID" value="GFH16849.1"/>
    <property type="molecule type" value="Genomic_DNA"/>
</dbReference>
<reference evidence="6 7" key="1">
    <citation type="submission" date="2020-02" db="EMBL/GenBank/DDBJ databases">
        <title>Draft genome sequence of Haematococcus lacustris strain NIES-144.</title>
        <authorList>
            <person name="Morimoto D."/>
            <person name="Nakagawa S."/>
            <person name="Yoshida T."/>
            <person name="Sawayama S."/>
        </authorList>
    </citation>
    <scope>NUCLEOTIDE SEQUENCE [LARGE SCALE GENOMIC DNA]</scope>
    <source>
        <strain evidence="6 7">NIES-144</strain>
    </source>
</reference>
<evidence type="ECO:0000256" key="3">
    <source>
        <dbReference type="ARBA" id="ARBA00023274"/>
    </source>
</evidence>
<evidence type="ECO:0000313" key="6">
    <source>
        <dbReference type="EMBL" id="GFH16849.1"/>
    </source>
</evidence>
<dbReference type="GO" id="GO:0006412">
    <property type="term" value="P:translation"/>
    <property type="evidence" value="ECO:0007669"/>
    <property type="project" value="InterPro"/>
</dbReference>
<dbReference type="SUPFAM" id="SSF57840">
    <property type="entry name" value="Ribosomal protein L36"/>
    <property type="match status" value="1"/>
</dbReference>
<dbReference type="InterPro" id="IPR000473">
    <property type="entry name" value="Ribosomal_bL36"/>
</dbReference>
<proteinExistence type="inferred from homology"/>
<dbReference type="PANTHER" id="PTHR18804:SF16">
    <property type="entry name" value="RIBOSOMAL PROTEIN"/>
    <property type="match status" value="1"/>
</dbReference>
<dbReference type="NCBIfam" id="TIGR01022">
    <property type="entry name" value="rpmJ_bact"/>
    <property type="match status" value="1"/>
</dbReference>
<dbReference type="InterPro" id="IPR052010">
    <property type="entry name" value="Ribosomal_LSU_bL36"/>
</dbReference>
<dbReference type="GO" id="GO:0005840">
    <property type="term" value="C:ribosome"/>
    <property type="evidence" value="ECO:0007669"/>
    <property type="project" value="UniProtKB-KW"/>
</dbReference>
<dbReference type="InterPro" id="IPR035977">
    <property type="entry name" value="Ribosomal_bL36_sp"/>
</dbReference>
<keyword evidence="7" id="KW-1185">Reference proteome</keyword>
<evidence type="ECO:0000256" key="5">
    <source>
        <dbReference type="SAM" id="MobiDB-lite"/>
    </source>
</evidence>
<organism evidence="6 7">
    <name type="scientific">Haematococcus lacustris</name>
    <name type="common">Green alga</name>
    <name type="synonym">Haematococcus pluvialis</name>
    <dbReference type="NCBI Taxonomy" id="44745"/>
    <lineage>
        <taxon>Eukaryota</taxon>
        <taxon>Viridiplantae</taxon>
        <taxon>Chlorophyta</taxon>
        <taxon>core chlorophytes</taxon>
        <taxon>Chlorophyceae</taxon>
        <taxon>CS clade</taxon>
        <taxon>Chlamydomonadales</taxon>
        <taxon>Haematococcaceae</taxon>
        <taxon>Haematococcus</taxon>
    </lineage>
</organism>
<name>A0A699ZC49_HAELA</name>
<dbReference type="Proteomes" id="UP000485058">
    <property type="component" value="Unassembled WGS sequence"/>
</dbReference>
<comment type="similarity">
    <text evidence="1 4">Belongs to the bacterial ribosomal protein bL36 family.</text>
</comment>
<evidence type="ECO:0000256" key="2">
    <source>
        <dbReference type="ARBA" id="ARBA00022980"/>
    </source>
</evidence>
<evidence type="ECO:0000256" key="1">
    <source>
        <dbReference type="ARBA" id="ARBA00007645"/>
    </source>
</evidence>
<dbReference type="AlphaFoldDB" id="A0A699ZC49"/>
<comment type="caution">
    <text evidence="6">The sequence shown here is derived from an EMBL/GenBank/DDBJ whole genome shotgun (WGS) entry which is preliminary data.</text>
</comment>
<dbReference type="PANTHER" id="PTHR18804">
    <property type="entry name" value="RIBOSOMAL PROTEIN"/>
    <property type="match status" value="1"/>
</dbReference>
<keyword evidence="2 4" id="KW-0689">Ribosomal protein</keyword>
<dbReference type="GO" id="GO:1990904">
    <property type="term" value="C:ribonucleoprotein complex"/>
    <property type="evidence" value="ECO:0007669"/>
    <property type="project" value="UniProtKB-KW"/>
</dbReference>
<protein>
    <recommendedName>
        <fullName evidence="4">Ribosomal protein</fullName>
    </recommendedName>
</protein>